<reference evidence="1" key="2">
    <citation type="submission" date="2018-11" db="EMBL/GenBank/DDBJ databases">
        <title>Proposal to divide the Flavobacteriaceae and reorganize its genera based on Amino Acid Identity values calculated from whole genome sequences.</title>
        <authorList>
            <person name="Nicholson A.C."/>
            <person name="Gulvik C.A."/>
            <person name="Whitney A.M."/>
            <person name="Humrighouse B.W."/>
            <person name="Bell M."/>
            <person name="Holmes B."/>
            <person name="Steigerwalt A."/>
            <person name="Villarma A."/>
            <person name="Sheth M."/>
            <person name="Batra D."/>
            <person name="Pryor J."/>
            <person name="Bernardet J.-F."/>
            <person name="Hugo C."/>
            <person name="Kampfer P."/>
            <person name="Newman J."/>
            <person name="Mcquiston J.R."/>
        </authorList>
    </citation>
    <scope>NUCLEOTIDE SEQUENCE [LARGE SCALE GENOMIC DNA]</scope>
    <source>
        <strain evidence="1">G0188</strain>
    </source>
</reference>
<dbReference type="EMBL" id="CP033920">
    <property type="protein sequence ID" value="AZA50333.1"/>
    <property type="molecule type" value="Genomic_DNA"/>
</dbReference>
<dbReference type="Proteomes" id="UP000273270">
    <property type="component" value="Chromosome"/>
</dbReference>
<accession>A0A376E1E8</accession>
<dbReference type="EMBL" id="UFVQ01000003">
    <property type="protein sequence ID" value="STC98728.1"/>
    <property type="molecule type" value="Genomic_DNA"/>
</dbReference>
<reference evidence="2 3" key="1">
    <citation type="submission" date="2018-06" db="EMBL/GenBank/DDBJ databases">
        <authorList>
            <consortium name="Pathogen Informatics"/>
            <person name="Doyle S."/>
        </authorList>
    </citation>
    <scope>NUCLEOTIDE SEQUENCE [LARGE SCALE GENOMIC DNA]</scope>
    <source>
        <strain evidence="2 3">NCTC13533</strain>
    </source>
</reference>
<organism evidence="2 3">
    <name type="scientific">Chryseobacterium carnipullorum</name>
    <dbReference type="NCBI Taxonomy" id="1124835"/>
    <lineage>
        <taxon>Bacteria</taxon>
        <taxon>Pseudomonadati</taxon>
        <taxon>Bacteroidota</taxon>
        <taxon>Flavobacteriia</taxon>
        <taxon>Flavobacteriales</taxon>
        <taxon>Weeksellaceae</taxon>
        <taxon>Chryseobacterium group</taxon>
        <taxon>Chryseobacterium</taxon>
    </lineage>
</organism>
<dbReference type="AlphaFoldDB" id="A0A376E1E8"/>
<gene>
    <name evidence="1" type="ORF">EG346_20075</name>
    <name evidence="2" type="ORF">NCTC13533_02649</name>
</gene>
<evidence type="ECO:0000313" key="4">
    <source>
        <dbReference type="Proteomes" id="UP000273270"/>
    </source>
</evidence>
<dbReference type="OrthoDB" id="1227422at2"/>
<keyword evidence="4" id="KW-1185">Reference proteome</keyword>
<evidence type="ECO:0000313" key="1">
    <source>
        <dbReference type="EMBL" id="AZA50333.1"/>
    </source>
</evidence>
<sequence length="206" mass="21914">MKNYYFHLFFWGLPFFMIPQVGINTPSPSATLDIVSKGNNSTTKALKINNSGALEMVTVLDNGRIGIGTSTPNTSSILDITSTSAGILMPRMTSVQMNATATPAAGLQVYNTNENCTFLYNGSNWRSLCAKTFQQNAGGPIQVTIGNSVDLSQTISLAGTQNVTVQVSFNSNAINANAEGTYQILINGTSVAGSMRYSTQNAGDYL</sequence>
<reference evidence="4" key="3">
    <citation type="submission" date="2018-11" db="EMBL/GenBank/DDBJ databases">
        <title>Proposal to divide the Flavobacteriaceae and reorganize its genera based on Amino Acid Identity values calculated from whole genome sequences.</title>
        <authorList>
            <person name="Nicholson A.C."/>
            <person name="Gulvik C.A."/>
            <person name="Whitney A.M."/>
            <person name="Humrighouse B.W."/>
            <person name="Bell M."/>
            <person name="Holmes B."/>
            <person name="Steigerwalt A.G."/>
            <person name="Villarma A."/>
            <person name="Sheth M."/>
            <person name="Batra D."/>
            <person name="Pryor J."/>
            <person name="Bernardet J.-F."/>
            <person name="Hugo C."/>
            <person name="Kampfer P."/>
            <person name="Newman J."/>
            <person name="McQuiston J.R."/>
        </authorList>
    </citation>
    <scope>NUCLEOTIDE SEQUENCE [LARGE SCALE GENOMIC DNA]</scope>
    <source>
        <strain evidence="4">G0188</strain>
    </source>
</reference>
<protein>
    <submittedName>
        <fullName evidence="2">Uncharacterized protein</fullName>
    </submittedName>
</protein>
<evidence type="ECO:0000313" key="2">
    <source>
        <dbReference type="EMBL" id="STC98728.1"/>
    </source>
</evidence>
<name>A0A376E1E8_CHRCU</name>
<dbReference type="Proteomes" id="UP000255224">
    <property type="component" value="Unassembled WGS sequence"/>
</dbReference>
<dbReference type="KEGG" id="ccau:EG346_20075"/>
<dbReference type="RefSeq" id="WP_123881027.1">
    <property type="nucleotide sequence ID" value="NZ_CP033920.1"/>
</dbReference>
<proteinExistence type="predicted"/>
<evidence type="ECO:0000313" key="3">
    <source>
        <dbReference type="Proteomes" id="UP000255224"/>
    </source>
</evidence>
<accession>A0A3G6MBG1</accession>